<dbReference type="InterPro" id="IPR005656">
    <property type="entry name" value="MmgE_PrpD"/>
</dbReference>
<proteinExistence type="inferred from homology"/>
<dbReference type="Pfam" id="PF19305">
    <property type="entry name" value="MmgE_PrpD_C"/>
    <property type="match status" value="1"/>
</dbReference>
<keyword evidence="6" id="KW-1185">Reference proteome</keyword>
<dbReference type="Gene3D" id="1.10.4100.10">
    <property type="entry name" value="2-methylcitrate dehydratase PrpD"/>
    <property type="match status" value="1"/>
</dbReference>
<dbReference type="InterPro" id="IPR042188">
    <property type="entry name" value="MmgE/PrpD_sf_2"/>
</dbReference>
<dbReference type="InterPro" id="IPR042183">
    <property type="entry name" value="MmgE/PrpD_sf_1"/>
</dbReference>
<evidence type="ECO:0000313" key="6">
    <source>
        <dbReference type="Proteomes" id="UP000019141"/>
    </source>
</evidence>
<gene>
    <name evidence="5" type="ORF">ETSY1_28590</name>
</gene>
<dbReference type="Gene3D" id="3.30.1330.120">
    <property type="entry name" value="2-methylcitrate dehydratase PrpD"/>
    <property type="match status" value="1"/>
</dbReference>
<feature type="compositionally biased region" description="Low complexity" evidence="2">
    <location>
        <begin position="469"/>
        <end position="481"/>
    </location>
</feature>
<feature type="domain" description="MmgE/PrpD N-terminal" evidence="3">
    <location>
        <begin position="4"/>
        <end position="244"/>
    </location>
</feature>
<sequence>MITETLAAWVPALTFEALPPIARSRAKLAVFDCCGTAVAGVHHPAAHQVRQLIVEMGSTPTVRVIGDHLLLSPLDAAWLTGTMTDAYLYSDTHFPSNAHLTSVLLPVLLVLGELHEMTGAEALTAYAAGFEVATRLAAGINPEHYRHGWHTTSVAGVMGATATAGRLMGLSPEQLQQAFGIATSEAAGSRSNFGTDTMPMHSGRAARSGLLSAMLAAKGFTGNPQALESPMGWLDLFRGKGEVQPEAVLHQLGESFALERPELYFKFYANGAPTHRFIDAALALRQQGVTLEQIERVVCKVNPAYVQTLRYARPQTPQQARVSLQYAVAVALCDGHVSLPQFNVSRVQEADVQELMARVELDADPGLSATTGSDFTAAPATVRIELRDGRSLTETVEHERGSPERPPKRPEFEAKFRHCVLHTLPEEKTLLALRYLYQLETLPNFRMILDALSLAPRPGAEEEGEAGEAPEATPEAAAPPAEADRLAQLEARLRALEEQN</sequence>
<comment type="similarity">
    <text evidence="1">Belongs to the PrpD family.</text>
</comment>
<protein>
    <recommendedName>
        <fullName evidence="7">MmgE/PrpD family protein</fullName>
    </recommendedName>
</protein>
<dbReference type="PANTHER" id="PTHR16943:SF8">
    <property type="entry name" value="2-METHYLCITRATE DEHYDRATASE"/>
    <property type="match status" value="1"/>
</dbReference>
<evidence type="ECO:0000259" key="3">
    <source>
        <dbReference type="Pfam" id="PF03972"/>
    </source>
</evidence>
<dbReference type="InterPro" id="IPR045336">
    <property type="entry name" value="MmgE_PrpD_N"/>
</dbReference>
<feature type="domain" description="MmgE/PrpD C-terminal" evidence="4">
    <location>
        <begin position="268"/>
        <end position="428"/>
    </location>
</feature>
<dbReference type="PANTHER" id="PTHR16943">
    <property type="entry name" value="2-METHYLCITRATE DEHYDRATASE-RELATED"/>
    <property type="match status" value="1"/>
</dbReference>
<organism evidence="5 6">
    <name type="scientific">Entotheonella factor</name>
    <dbReference type="NCBI Taxonomy" id="1429438"/>
    <lineage>
        <taxon>Bacteria</taxon>
        <taxon>Pseudomonadati</taxon>
        <taxon>Nitrospinota/Tectimicrobiota group</taxon>
        <taxon>Candidatus Tectimicrobiota</taxon>
        <taxon>Candidatus Entotheonellia</taxon>
        <taxon>Candidatus Entotheonellales</taxon>
        <taxon>Candidatus Entotheonellaceae</taxon>
        <taxon>Candidatus Entotheonella</taxon>
    </lineage>
</organism>
<dbReference type="AlphaFoldDB" id="W4LDC3"/>
<accession>W4LDC3</accession>
<dbReference type="GO" id="GO:0016829">
    <property type="term" value="F:lyase activity"/>
    <property type="evidence" value="ECO:0007669"/>
    <property type="project" value="InterPro"/>
</dbReference>
<dbReference type="InterPro" id="IPR036148">
    <property type="entry name" value="MmgE/PrpD_sf"/>
</dbReference>
<comment type="caution">
    <text evidence="5">The sequence shown here is derived from an EMBL/GenBank/DDBJ whole genome shotgun (WGS) entry which is preliminary data.</text>
</comment>
<dbReference type="Pfam" id="PF03972">
    <property type="entry name" value="MmgE_PrpD_N"/>
    <property type="match status" value="1"/>
</dbReference>
<reference evidence="5 6" key="1">
    <citation type="journal article" date="2014" name="Nature">
        <title>An environmental bacterial taxon with a large and distinct metabolic repertoire.</title>
        <authorList>
            <person name="Wilson M.C."/>
            <person name="Mori T."/>
            <person name="Ruckert C."/>
            <person name="Uria A.R."/>
            <person name="Helf M.J."/>
            <person name="Takada K."/>
            <person name="Gernert C."/>
            <person name="Steffens U.A."/>
            <person name="Heycke N."/>
            <person name="Schmitt S."/>
            <person name="Rinke C."/>
            <person name="Helfrich E.J."/>
            <person name="Brachmann A.O."/>
            <person name="Gurgui C."/>
            <person name="Wakimoto T."/>
            <person name="Kracht M."/>
            <person name="Crusemann M."/>
            <person name="Hentschel U."/>
            <person name="Abe I."/>
            <person name="Matsunaga S."/>
            <person name="Kalinowski J."/>
            <person name="Takeyama H."/>
            <person name="Piel J."/>
        </authorList>
    </citation>
    <scope>NUCLEOTIDE SEQUENCE [LARGE SCALE GENOMIC DNA]</scope>
    <source>
        <strain evidence="6">TSY1</strain>
    </source>
</reference>
<name>W4LDC3_ENTF1</name>
<dbReference type="Proteomes" id="UP000019141">
    <property type="component" value="Unassembled WGS sequence"/>
</dbReference>
<evidence type="ECO:0008006" key="7">
    <source>
        <dbReference type="Google" id="ProtNLM"/>
    </source>
</evidence>
<feature type="region of interest" description="Disordered" evidence="2">
    <location>
        <begin position="457"/>
        <end position="484"/>
    </location>
</feature>
<feature type="region of interest" description="Disordered" evidence="2">
    <location>
        <begin position="388"/>
        <end position="410"/>
    </location>
</feature>
<evidence type="ECO:0000256" key="2">
    <source>
        <dbReference type="SAM" id="MobiDB-lite"/>
    </source>
</evidence>
<dbReference type="HOGENOM" id="CLU_026574_2_2_7"/>
<evidence type="ECO:0000313" key="5">
    <source>
        <dbReference type="EMBL" id="ETW95934.1"/>
    </source>
</evidence>
<dbReference type="SUPFAM" id="SSF103378">
    <property type="entry name" value="2-methylcitrate dehydratase PrpD"/>
    <property type="match status" value="1"/>
</dbReference>
<dbReference type="EMBL" id="AZHW01000854">
    <property type="protein sequence ID" value="ETW95934.1"/>
    <property type="molecule type" value="Genomic_DNA"/>
</dbReference>
<dbReference type="InterPro" id="IPR045337">
    <property type="entry name" value="MmgE_PrpD_C"/>
</dbReference>
<evidence type="ECO:0000256" key="1">
    <source>
        <dbReference type="ARBA" id="ARBA00006174"/>
    </source>
</evidence>
<evidence type="ECO:0000259" key="4">
    <source>
        <dbReference type="Pfam" id="PF19305"/>
    </source>
</evidence>